<evidence type="ECO:0000256" key="3">
    <source>
        <dbReference type="ARBA" id="ARBA00023315"/>
    </source>
</evidence>
<proteinExistence type="inferred from homology"/>
<dbReference type="InterPro" id="IPR023213">
    <property type="entry name" value="CAT-like_dom_sf"/>
</dbReference>
<accession>A0ABQ8GWZ0</accession>
<dbReference type="Proteomes" id="UP000827721">
    <property type="component" value="Unassembled WGS sequence"/>
</dbReference>
<comment type="similarity">
    <text evidence="1">Belongs to the plant acyltransferase family.</text>
</comment>
<keyword evidence="3" id="KW-0012">Acyltransferase</keyword>
<dbReference type="Pfam" id="PF02458">
    <property type="entry name" value="Transferase"/>
    <property type="match status" value="1"/>
</dbReference>
<sequence length="327" mass="36475">MLNLDHKLSNNEKSTHLKTSLSQVLNHFYPLSGVSKDNYADCKNGGVLVFEAQVNCQLTEILQNPHPGKFINKFLPDTSVNNLVLAIQVNFFNCGSIAIGARLSHKIADASSLITFIKKWAETARGDVENVICSDVVGTTSLFPPTLDEMRPYELFIEKNIVLKRFVFTNSNISALKENYVTTSSIEKGAIYSTRYEALTSFIFSRFVASTTKNTGSKKHYVLSAPVNLRKKMDPPLSDDSFGNISGSAMTIVTAEEEGYKHVLVNKLREAISKMDKDVVKKLKEGIFDLYDKEVFEDKTLDLQEEDMAKFETDEELLADASPTSCP</sequence>
<evidence type="ECO:0000256" key="1">
    <source>
        <dbReference type="ARBA" id="ARBA00009861"/>
    </source>
</evidence>
<reference evidence="4 5" key="1">
    <citation type="submission" date="2021-02" db="EMBL/GenBank/DDBJ databases">
        <title>Plant Genome Project.</title>
        <authorList>
            <person name="Zhang R.-G."/>
        </authorList>
    </citation>
    <scope>NUCLEOTIDE SEQUENCE [LARGE SCALE GENOMIC DNA]</scope>
    <source>
        <tissue evidence="4">Leaves</tissue>
    </source>
</reference>
<dbReference type="PANTHER" id="PTHR31623:SF46">
    <property type="entry name" value="VINORINE SYNTHASE-LIKE"/>
    <property type="match status" value="1"/>
</dbReference>
<keyword evidence="5" id="KW-1185">Reference proteome</keyword>
<evidence type="ECO:0000256" key="2">
    <source>
        <dbReference type="ARBA" id="ARBA00022679"/>
    </source>
</evidence>
<comment type="caution">
    <text evidence="4">The sequence shown here is derived from an EMBL/GenBank/DDBJ whole genome shotgun (WGS) entry which is preliminary data.</text>
</comment>
<dbReference type="Gene3D" id="3.30.559.10">
    <property type="entry name" value="Chloramphenicol acetyltransferase-like domain"/>
    <property type="match status" value="2"/>
</dbReference>
<evidence type="ECO:0000313" key="4">
    <source>
        <dbReference type="EMBL" id="KAH7511148.1"/>
    </source>
</evidence>
<dbReference type="PANTHER" id="PTHR31623">
    <property type="entry name" value="F21J9.9"/>
    <property type="match status" value="1"/>
</dbReference>
<organism evidence="4 5">
    <name type="scientific">Xanthoceras sorbifolium</name>
    <dbReference type="NCBI Taxonomy" id="99658"/>
    <lineage>
        <taxon>Eukaryota</taxon>
        <taxon>Viridiplantae</taxon>
        <taxon>Streptophyta</taxon>
        <taxon>Embryophyta</taxon>
        <taxon>Tracheophyta</taxon>
        <taxon>Spermatophyta</taxon>
        <taxon>Magnoliopsida</taxon>
        <taxon>eudicotyledons</taxon>
        <taxon>Gunneridae</taxon>
        <taxon>Pentapetalae</taxon>
        <taxon>rosids</taxon>
        <taxon>malvids</taxon>
        <taxon>Sapindales</taxon>
        <taxon>Sapindaceae</taxon>
        <taxon>Xanthoceroideae</taxon>
        <taxon>Xanthoceras</taxon>
    </lineage>
</organism>
<protein>
    <submittedName>
        <fullName evidence="4">Uncharacterized protein</fullName>
    </submittedName>
</protein>
<name>A0ABQ8GWZ0_9ROSI</name>
<keyword evidence="2" id="KW-0808">Transferase</keyword>
<gene>
    <name evidence="4" type="ORF">JRO89_XSUnG0220100</name>
</gene>
<dbReference type="EMBL" id="JAFEMO010000631">
    <property type="protein sequence ID" value="KAH7511148.1"/>
    <property type="molecule type" value="Genomic_DNA"/>
</dbReference>
<evidence type="ECO:0000313" key="5">
    <source>
        <dbReference type="Proteomes" id="UP000827721"/>
    </source>
</evidence>